<dbReference type="SUPFAM" id="SSF52833">
    <property type="entry name" value="Thioredoxin-like"/>
    <property type="match status" value="1"/>
</dbReference>
<feature type="domain" description="Glutaredoxin" evidence="1">
    <location>
        <begin position="19"/>
        <end position="77"/>
    </location>
</feature>
<name>A0A238W753_9PSEU</name>
<dbReference type="EMBL" id="FZNW01000005">
    <property type="protein sequence ID" value="SNR42114.1"/>
    <property type="molecule type" value="Genomic_DNA"/>
</dbReference>
<proteinExistence type="predicted"/>
<dbReference type="Pfam" id="PF00462">
    <property type="entry name" value="Glutaredoxin"/>
    <property type="match status" value="1"/>
</dbReference>
<dbReference type="AlphaFoldDB" id="A0A238W753"/>
<dbReference type="Gene3D" id="3.40.30.10">
    <property type="entry name" value="Glutaredoxin"/>
    <property type="match status" value="1"/>
</dbReference>
<reference evidence="2 3" key="1">
    <citation type="submission" date="2017-06" db="EMBL/GenBank/DDBJ databases">
        <authorList>
            <person name="Kim H.J."/>
            <person name="Triplett B.A."/>
        </authorList>
    </citation>
    <scope>NUCLEOTIDE SEQUENCE [LARGE SCALE GENOMIC DNA]</scope>
    <source>
        <strain evidence="2 3">DSM 45207</strain>
    </source>
</reference>
<evidence type="ECO:0000313" key="2">
    <source>
        <dbReference type="EMBL" id="SNR42114.1"/>
    </source>
</evidence>
<organism evidence="2 3">
    <name type="scientific">Haloechinothrix alba</name>
    <dbReference type="NCBI Taxonomy" id="664784"/>
    <lineage>
        <taxon>Bacteria</taxon>
        <taxon>Bacillati</taxon>
        <taxon>Actinomycetota</taxon>
        <taxon>Actinomycetes</taxon>
        <taxon>Pseudonocardiales</taxon>
        <taxon>Pseudonocardiaceae</taxon>
        <taxon>Haloechinothrix</taxon>
    </lineage>
</organism>
<evidence type="ECO:0000259" key="1">
    <source>
        <dbReference type="Pfam" id="PF00462"/>
    </source>
</evidence>
<dbReference type="InterPro" id="IPR002109">
    <property type="entry name" value="Glutaredoxin"/>
</dbReference>
<keyword evidence="3" id="KW-1185">Reference proteome</keyword>
<dbReference type="InterPro" id="IPR036249">
    <property type="entry name" value="Thioredoxin-like_sf"/>
</dbReference>
<gene>
    <name evidence="2" type="ORF">SAMN06265360_105165</name>
</gene>
<sequence>MSTDDPDGTAAEQPERAAVEFYTRPGCPFSALLRKQLTRKRVPLREIDIWDDRDAAATVRAVAGGNETVPTVFVGGHAMVNPGSREVLEAVRAYAPDIFPEQPRQERRSRWWPPWR</sequence>
<evidence type="ECO:0000313" key="3">
    <source>
        <dbReference type="Proteomes" id="UP000198348"/>
    </source>
</evidence>
<dbReference type="OrthoDB" id="8991911at2"/>
<dbReference type="PROSITE" id="PS51354">
    <property type="entry name" value="GLUTAREDOXIN_2"/>
    <property type="match status" value="1"/>
</dbReference>
<dbReference type="Proteomes" id="UP000198348">
    <property type="component" value="Unassembled WGS sequence"/>
</dbReference>
<accession>A0A238W753</accession>
<protein>
    <submittedName>
        <fullName evidence="2">Glutaredoxin</fullName>
    </submittedName>
</protein>
<dbReference type="RefSeq" id="WP_089300483.1">
    <property type="nucleotide sequence ID" value="NZ_FZNW01000005.1"/>
</dbReference>